<organism evidence="1 2">
    <name type="scientific">Vibrio variabilis</name>
    <dbReference type="NCBI Taxonomy" id="990271"/>
    <lineage>
        <taxon>Bacteria</taxon>
        <taxon>Pseudomonadati</taxon>
        <taxon>Pseudomonadota</taxon>
        <taxon>Gammaproteobacteria</taxon>
        <taxon>Vibrionales</taxon>
        <taxon>Vibrionaceae</taxon>
        <taxon>Vibrio</taxon>
    </lineage>
</organism>
<gene>
    <name evidence="1" type="ORF">NL53_02810</name>
</gene>
<keyword evidence="2" id="KW-1185">Reference proteome</keyword>
<evidence type="ECO:0000313" key="2">
    <source>
        <dbReference type="Proteomes" id="UP000030520"/>
    </source>
</evidence>
<comment type="caution">
    <text evidence="1">The sequence shown here is derived from an EMBL/GenBank/DDBJ whole genome shotgun (WGS) entry which is preliminary data.</text>
</comment>
<sequence length="138" mass="15405">MFPSPQKRLIKSIALEVAPRLAVKFGNKAFYDPGEIDWVLSQLGKEQDSKYCRCAYAMITQQSFYDWLDLESEFGEQAEFLREVSMALFKQDALPNFEAYLEFAKIHAVNSSPPTNTSLDNAGVVDFGSDSSGDGGIF</sequence>
<reference evidence="1 2" key="1">
    <citation type="submission" date="2014-10" db="EMBL/GenBank/DDBJ databases">
        <title>Genome sequencing of Vibrio variabilis T01.</title>
        <authorList>
            <person name="Chan K.-G."/>
            <person name="Mohamad N.I."/>
        </authorList>
    </citation>
    <scope>NUCLEOTIDE SEQUENCE [LARGE SCALE GENOMIC DNA]</scope>
    <source>
        <strain evidence="1 2">T01</strain>
    </source>
</reference>
<proteinExistence type="predicted"/>
<name>A0ABR4YFH9_9VIBR</name>
<dbReference type="RefSeq" id="WP_038212435.1">
    <property type="nucleotide sequence ID" value="NZ_JRWM01000003.1"/>
</dbReference>
<dbReference type="Proteomes" id="UP000030520">
    <property type="component" value="Unassembled WGS sequence"/>
</dbReference>
<protein>
    <submittedName>
        <fullName evidence="1">Uncharacterized protein</fullName>
    </submittedName>
</protein>
<dbReference type="EMBL" id="JRWM01000003">
    <property type="protein sequence ID" value="KHA62229.1"/>
    <property type="molecule type" value="Genomic_DNA"/>
</dbReference>
<evidence type="ECO:0000313" key="1">
    <source>
        <dbReference type="EMBL" id="KHA62229.1"/>
    </source>
</evidence>
<accession>A0ABR4YFH9</accession>